<comment type="domain">
    <text evidence="6">The Q motif is unique to and characteristic of the DEAD box family of RNA helicases and controls ATP binding and hydrolysis.</text>
</comment>
<feature type="domain" description="Helicase C-terminal" evidence="10">
    <location>
        <begin position="332"/>
        <end position="494"/>
    </location>
</feature>
<evidence type="ECO:0000256" key="5">
    <source>
        <dbReference type="ARBA" id="ARBA00022884"/>
    </source>
</evidence>
<evidence type="ECO:0000256" key="3">
    <source>
        <dbReference type="ARBA" id="ARBA00022806"/>
    </source>
</evidence>
<keyword evidence="1 6" id="KW-0547">Nucleotide-binding</keyword>
<dbReference type="PROSITE" id="PS51192">
    <property type="entry name" value="HELICASE_ATP_BIND_1"/>
    <property type="match status" value="1"/>
</dbReference>
<dbReference type="InterPro" id="IPR044742">
    <property type="entry name" value="DEAD/DEAH_RhlB"/>
</dbReference>
<feature type="coiled-coil region" evidence="7">
    <location>
        <begin position="31"/>
        <end position="73"/>
    </location>
</feature>
<dbReference type="InterPro" id="IPR011545">
    <property type="entry name" value="DEAD/DEAH_box_helicase_dom"/>
</dbReference>
<dbReference type="Gene3D" id="3.40.50.300">
    <property type="entry name" value="P-loop containing nucleotide triphosphate hydrolases"/>
    <property type="match status" value="2"/>
</dbReference>
<comment type="caution">
    <text evidence="11">The sequence shown here is derived from an EMBL/GenBank/DDBJ whole genome shotgun (WGS) entry which is preliminary data.</text>
</comment>
<dbReference type="Pfam" id="PF00270">
    <property type="entry name" value="DEAD"/>
    <property type="match status" value="1"/>
</dbReference>
<reference evidence="11" key="1">
    <citation type="submission" date="2021-11" db="EMBL/GenBank/DDBJ databases">
        <authorList>
            <consortium name="Genoscope - CEA"/>
            <person name="William W."/>
        </authorList>
    </citation>
    <scope>NUCLEOTIDE SEQUENCE</scope>
</reference>
<dbReference type="PANTHER" id="PTHR24031">
    <property type="entry name" value="RNA HELICASE"/>
    <property type="match status" value="1"/>
</dbReference>
<comment type="similarity">
    <text evidence="6">Belongs to the DEAD box helicase family.</text>
</comment>
<dbReference type="CDD" id="cd00268">
    <property type="entry name" value="DEADc"/>
    <property type="match status" value="1"/>
</dbReference>
<evidence type="ECO:0000256" key="6">
    <source>
        <dbReference type="RuleBase" id="RU365068"/>
    </source>
</evidence>
<dbReference type="EMBL" id="CAKKNE010000004">
    <property type="protein sequence ID" value="CAH0374047.1"/>
    <property type="molecule type" value="Genomic_DNA"/>
</dbReference>
<evidence type="ECO:0000256" key="8">
    <source>
        <dbReference type="SAM" id="SignalP"/>
    </source>
</evidence>
<dbReference type="GO" id="GO:0016787">
    <property type="term" value="F:hydrolase activity"/>
    <property type="evidence" value="ECO:0007669"/>
    <property type="project" value="UniProtKB-KW"/>
</dbReference>
<keyword evidence="8" id="KW-0732">Signal</keyword>
<dbReference type="EC" id="3.6.4.13" evidence="6"/>
<feature type="signal peptide" evidence="8">
    <location>
        <begin position="1"/>
        <end position="21"/>
    </location>
</feature>
<accession>A0A8J2WYX4</accession>
<keyword evidence="3 6" id="KW-0347">Helicase</keyword>
<dbReference type="SMART" id="SM00490">
    <property type="entry name" value="HELICc"/>
    <property type="match status" value="1"/>
</dbReference>
<keyword evidence="12" id="KW-1185">Reference proteome</keyword>
<evidence type="ECO:0000256" key="4">
    <source>
        <dbReference type="ARBA" id="ARBA00022840"/>
    </source>
</evidence>
<keyword evidence="7" id="KW-0175">Coiled coil</keyword>
<sequence length="631" mass="67409">MRVLWLLLAASAHAFLAPTSRRTCVRQRSIEDDLIAELDATAEDVEEARNSIEEDLTAELDEAAEAEEEARYQAELEEKTKKAAAATCWEGLPETVLDNLAAHNINTPLPAQDRAWGPLVNGLDAIVSSPTATGKTLAYMIPLAQRLLEKPREMPTKRGPASPRVVIMAPSRELSSQIAKEWDELVKGTSAMKCALTIGGVPLHRCISSLRRGGGADVVVATPGRLAELIRQGRGRFVDQEIVLSFDNLETFVLDEADALLNEEDVPEVKRFLDGMDHDYQLALVSATITNKVRKFARGAMEIVDAGDVDINQSRRIVEHESIAAPEAEWPQVASELIQGCSSNAVVFCRSIATCKSTADILRRSLPAQTSIILELHGDLDAAARRRVFREARQSEDRSIILVATDVAARGLDIEDVGLCLQLGAPLKAGRRGVLDPDLYAHRFGRAARGGEAGASSIVAFDATAGEAPMVEALSEDYPDLWPSKPPPAPSKVREAAIRRALGACDRVDDDTVAAVLGDLPALSDNEAKRLLAAALAALANVKVQGRRSRETGKASDRTLRVTASSGGLAPGAVVKALKALGSGKLGRVRVVDEGSAAFVEVPAKRAAKVLAAAAESGALPEGWGLAEDLE</sequence>
<dbReference type="SMART" id="SM00487">
    <property type="entry name" value="DEXDc"/>
    <property type="match status" value="1"/>
</dbReference>
<keyword evidence="5 6" id="KW-0694">RNA-binding</keyword>
<dbReference type="GO" id="GO:0003724">
    <property type="term" value="F:RNA helicase activity"/>
    <property type="evidence" value="ECO:0007669"/>
    <property type="project" value="UniProtKB-EC"/>
</dbReference>
<dbReference type="InterPro" id="IPR027417">
    <property type="entry name" value="P-loop_NTPase"/>
</dbReference>
<dbReference type="InterPro" id="IPR014001">
    <property type="entry name" value="Helicase_ATP-bd"/>
</dbReference>
<dbReference type="InterPro" id="IPR001650">
    <property type="entry name" value="Helicase_C-like"/>
</dbReference>
<evidence type="ECO:0000256" key="2">
    <source>
        <dbReference type="ARBA" id="ARBA00022801"/>
    </source>
</evidence>
<evidence type="ECO:0000313" key="11">
    <source>
        <dbReference type="EMBL" id="CAH0374047.1"/>
    </source>
</evidence>
<organism evidence="11 12">
    <name type="scientific">Pelagomonas calceolata</name>
    <dbReference type="NCBI Taxonomy" id="35677"/>
    <lineage>
        <taxon>Eukaryota</taxon>
        <taxon>Sar</taxon>
        <taxon>Stramenopiles</taxon>
        <taxon>Ochrophyta</taxon>
        <taxon>Pelagophyceae</taxon>
        <taxon>Pelagomonadales</taxon>
        <taxon>Pelagomonadaceae</taxon>
        <taxon>Pelagomonas</taxon>
    </lineage>
</organism>
<keyword evidence="2 6" id="KW-0378">Hydrolase</keyword>
<evidence type="ECO:0000313" key="12">
    <source>
        <dbReference type="Proteomes" id="UP000789595"/>
    </source>
</evidence>
<dbReference type="GO" id="GO:0003723">
    <property type="term" value="F:RNA binding"/>
    <property type="evidence" value="ECO:0007669"/>
    <property type="project" value="UniProtKB-UniRule"/>
</dbReference>
<evidence type="ECO:0000259" key="10">
    <source>
        <dbReference type="PROSITE" id="PS51194"/>
    </source>
</evidence>
<protein>
    <recommendedName>
        <fullName evidence="6">ATP-dependent RNA helicase</fullName>
        <ecNumber evidence="6">3.6.4.13</ecNumber>
    </recommendedName>
</protein>
<evidence type="ECO:0000256" key="1">
    <source>
        <dbReference type="ARBA" id="ARBA00022741"/>
    </source>
</evidence>
<name>A0A8J2WYX4_9STRA</name>
<feature type="chain" id="PRO_5035307173" description="ATP-dependent RNA helicase" evidence="8">
    <location>
        <begin position="22"/>
        <end position="631"/>
    </location>
</feature>
<dbReference type="OrthoDB" id="43678at2759"/>
<evidence type="ECO:0000259" key="9">
    <source>
        <dbReference type="PROSITE" id="PS51192"/>
    </source>
</evidence>
<gene>
    <name evidence="11" type="ORF">PECAL_4P13040</name>
</gene>
<dbReference type="Pfam" id="PF00271">
    <property type="entry name" value="Helicase_C"/>
    <property type="match status" value="1"/>
</dbReference>
<feature type="domain" description="Helicase ATP-binding" evidence="9">
    <location>
        <begin position="116"/>
        <end position="307"/>
    </location>
</feature>
<keyword evidence="4 6" id="KW-0067">ATP-binding</keyword>
<dbReference type="GO" id="GO:0005524">
    <property type="term" value="F:ATP binding"/>
    <property type="evidence" value="ECO:0007669"/>
    <property type="project" value="UniProtKB-UniRule"/>
</dbReference>
<dbReference type="CDD" id="cd18787">
    <property type="entry name" value="SF2_C_DEAD"/>
    <property type="match status" value="1"/>
</dbReference>
<dbReference type="AlphaFoldDB" id="A0A8J2WYX4"/>
<dbReference type="SUPFAM" id="SSF52540">
    <property type="entry name" value="P-loop containing nucleoside triphosphate hydrolases"/>
    <property type="match status" value="2"/>
</dbReference>
<proteinExistence type="inferred from homology"/>
<evidence type="ECO:0000256" key="7">
    <source>
        <dbReference type="SAM" id="Coils"/>
    </source>
</evidence>
<comment type="catalytic activity">
    <reaction evidence="6">
        <text>ATP + H2O = ADP + phosphate + H(+)</text>
        <dbReference type="Rhea" id="RHEA:13065"/>
        <dbReference type="ChEBI" id="CHEBI:15377"/>
        <dbReference type="ChEBI" id="CHEBI:15378"/>
        <dbReference type="ChEBI" id="CHEBI:30616"/>
        <dbReference type="ChEBI" id="CHEBI:43474"/>
        <dbReference type="ChEBI" id="CHEBI:456216"/>
        <dbReference type="EC" id="3.6.4.13"/>
    </reaction>
</comment>
<dbReference type="PROSITE" id="PS51194">
    <property type="entry name" value="HELICASE_CTER"/>
    <property type="match status" value="1"/>
</dbReference>
<dbReference type="Proteomes" id="UP000789595">
    <property type="component" value="Unassembled WGS sequence"/>
</dbReference>
<comment type="function">
    <text evidence="6">RNA helicase.</text>
</comment>